<dbReference type="Pfam" id="PF13624">
    <property type="entry name" value="SurA_N_3"/>
    <property type="match status" value="1"/>
</dbReference>
<evidence type="ECO:0000313" key="14">
    <source>
        <dbReference type="Proteomes" id="UP000489961"/>
    </source>
</evidence>
<evidence type="ECO:0000259" key="12">
    <source>
        <dbReference type="PROSITE" id="PS50198"/>
    </source>
</evidence>
<feature type="domain" description="PpiC" evidence="12">
    <location>
        <begin position="264"/>
        <end position="362"/>
    </location>
</feature>
<comment type="similarity">
    <text evidence="8">Belongs to the PpiD chaperone family.</text>
</comment>
<evidence type="ECO:0000313" key="13">
    <source>
        <dbReference type="EMBL" id="CAB1212579.1"/>
    </source>
</evidence>
<keyword evidence="7" id="KW-0143">Chaperone</keyword>
<reference evidence="13 14" key="1">
    <citation type="submission" date="2020-02" db="EMBL/GenBank/DDBJ databases">
        <authorList>
            <person name="Chaudhuri R."/>
        </authorList>
    </citation>
    <scope>NUCLEOTIDE SEQUENCE [LARGE SCALE GENOMIC DNA]</scope>
    <source>
        <strain evidence="13">SFB21</strain>
    </source>
</reference>
<keyword evidence="2" id="KW-1003">Cell membrane</keyword>
<proteinExistence type="inferred from homology"/>
<protein>
    <recommendedName>
        <fullName evidence="9">Periplasmic chaperone PpiD</fullName>
    </recommendedName>
    <alternativeName>
        <fullName evidence="10">Periplasmic folding chaperone</fullName>
    </alternativeName>
</protein>
<evidence type="ECO:0000256" key="7">
    <source>
        <dbReference type="ARBA" id="ARBA00023186"/>
    </source>
</evidence>
<keyword evidence="11" id="KW-0697">Rotamase</keyword>
<sequence>MESFRKVIKGWLGKALLILFLTPLALVGIEGYFSGGKSEDTAKVVNGQDISKKELETLTKTFKEQYLAYANGDETLLNQSFIENKAMESLIARTLLLQQAEKLGVSLSDSQIEQMIAQQPSFQENGKFSENLYSNYLRSVGMTSQALIANLRKDHALKMLTSTFIDYALVSKLDIEQIANLQTEQRTLHLASIKLDEYKKNINVTPQEIAAYYNKHPNSFKQVASVDVDYVVLTPANVVPTNTQVSDAELQQAYATFVDAQKKNAKPVVKHILITADTRSDAEAKKLADDVAAKIKAGLSFTQAAAQYSDDTESKSKGGLIDAYAKGVFGDSFDQAVAALKPTEVSAPIKTQYGYHLIETEGASVKLPSFETEKPRLMAELQKNKASNAFSDKVNALNELVVGSDALDVVSQEVKGVSVQAVKGMTLSTQHPVLSDANVKVKLFNDDVKNGDRNASSSIQMANGNTVWVKVRNYHAAGVQTLAEATPRVKVKLTEQKAIDAAKAKIQTALNNFKSQPAAAVVAQSKIAFEQAGVFARSQGLKREVERAAFSVPAPKAGMWSVTTASLPNELVVVAVSNVNKTTSSALTNEQLGELSKLYQQLRGQQELDDYTQYLKAHAKIK</sequence>
<keyword evidence="4" id="KW-0812">Transmembrane</keyword>
<dbReference type="SUPFAM" id="SSF54534">
    <property type="entry name" value="FKBP-like"/>
    <property type="match status" value="1"/>
</dbReference>
<dbReference type="InterPro" id="IPR027304">
    <property type="entry name" value="Trigger_fact/SurA_dom_sf"/>
</dbReference>
<dbReference type="InterPro" id="IPR046357">
    <property type="entry name" value="PPIase_dom_sf"/>
</dbReference>
<dbReference type="SUPFAM" id="SSF109998">
    <property type="entry name" value="Triger factor/SurA peptide-binding domain-like"/>
    <property type="match status" value="1"/>
</dbReference>
<keyword evidence="11 13" id="KW-0413">Isomerase</keyword>
<comment type="caution">
    <text evidence="13">The sequence shown here is derived from an EMBL/GenBank/DDBJ whole genome shotgun (WGS) entry which is preliminary data.</text>
</comment>
<evidence type="ECO:0000256" key="6">
    <source>
        <dbReference type="ARBA" id="ARBA00023136"/>
    </source>
</evidence>
<dbReference type="GO" id="GO:0003755">
    <property type="term" value="F:peptidyl-prolyl cis-trans isomerase activity"/>
    <property type="evidence" value="ECO:0007669"/>
    <property type="project" value="UniProtKB-KW"/>
</dbReference>
<evidence type="ECO:0000256" key="1">
    <source>
        <dbReference type="ARBA" id="ARBA00004382"/>
    </source>
</evidence>
<dbReference type="PANTHER" id="PTHR47529">
    <property type="entry name" value="PEPTIDYL-PROLYL CIS-TRANS ISOMERASE D"/>
    <property type="match status" value="1"/>
</dbReference>
<dbReference type="InterPro" id="IPR052029">
    <property type="entry name" value="PpiD_chaperone"/>
</dbReference>
<evidence type="ECO:0000256" key="4">
    <source>
        <dbReference type="ARBA" id="ARBA00022692"/>
    </source>
</evidence>
<evidence type="ECO:0000256" key="3">
    <source>
        <dbReference type="ARBA" id="ARBA00022519"/>
    </source>
</evidence>
<dbReference type="AlphaFoldDB" id="A0A811GA97"/>
<keyword evidence="6" id="KW-0472">Membrane</keyword>
<dbReference type="PANTHER" id="PTHR47529:SF1">
    <property type="entry name" value="PERIPLASMIC CHAPERONE PPID"/>
    <property type="match status" value="1"/>
</dbReference>
<name>A0A811GA97_9GAMM</name>
<keyword evidence="3" id="KW-0997">Cell inner membrane</keyword>
<dbReference type="RefSeq" id="WP_174559075.1">
    <property type="nucleotide sequence ID" value="NZ_CADDTS010000022.1"/>
</dbReference>
<dbReference type="Pfam" id="PF00639">
    <property type="entry name" value="Rotamase"/>
    <property type="match status" value="1"/>
</dbReference>
<organism evidence="13 14">
    <name type="scientific">Acinetobacter bouvetii</name>
    <dbReference type="NCBI Taxonomy" id="202951"/>
    <lineage>
        <taxon>Bacteria</taxon>
        <taxon>Pseudomonadati</taxon>
        <taxon>Pseudomonadota</taxon>
        <taxon>Gammaproteobacteria</taxon>
        <taxon>Moraxellales</taxon>
        <taxon>Moraxellaceae</taxon>
        <taxon>Acinetobacter</taxon>
    </lineage>
</organism>
<dbReference type="InterPro" id="IPR000297">
    <property type="entry name" value="PPIase_PpiC"/>
</dbReference>
<accession>A0A811GA97</accession>
<evidence type="ECO:0000256" key="5">
    <source>
        <dbReference type="ARBA" id="ARBA00022989"/>
    </source>
</evidence>
<dbReference type="Proteomes" id="UP000489961">
    <property type="component" value="Unassembled WGS sequence"/>
</dbReference>
<dbReference type="PROSITE" id="PS50198">
    <property type="entry name" value="PPIC_PPIASE_2"/>
    <property type="match status" value="1"/>
</dbReference>
<evidence type="ECO:0000256" key="2">
    <source>
        <dbReference type="ARBA" id="ARBA00022475"/>
    </source>
</evidence>
<evidence type="ECO:0000256" key="10">
    <source>
        <dbReference type="ARBA" id="ARBA00042775"/>
    </source>
</evidence>
<evidence type="ECO:0000256" key="9">
    <source>
        <dbReference type="ARBA" id="ARBA00040743"/>
    </source>
</evidence>
<dbReference type="EMBL" id="CADDTS010000022">
    <property type="protein sequence ID" value="CAB1212579.1"/>
    <property type="molecule type" value="Genomic_DNA"/>
</dbReference>
<evidence type="ECO:0000256" key="11">
    <source>
        <dbReference type="PROSITE-ProRule" id="PRU00278"/>
    </source>
</evidence>
<dbReference type="Gene3D" id="3.10.50.40">
    <property type="match status" value="1"/>
</dbReference>
<dbReference type="Gene3D" id="1.10.4030.10">
    <property type="entry name" value="Porin chaperone SurA, peptide-binding domain"/>
    <property type="match status" value="1"/>
</dbReference>
<dbReference type="GO" id="GO:0005886">
    <property type="term" value="C:plasma membrane"/>
    <property type="evidence" value="ECO:0007669"/>
    <property type="project" value="UniProtKB-SubCell"/>
</dbReference>
<evidence type="ECO:0000256" key="8">
    <source>
        <dbReference type="ARBA" id="ARBA00038408"/>
    </source>
</evidence>
<keyword evidence="5" id="KW-1133">Transmembrane helix</keyword>
<comment type="subcellular location">
    <subcellularLocation>
        <location evidence="1">Cell inner membrane</location>
        <topology evidence="1">Single-pass type II membrane protein</topology>
        <orientation evidence="1">Periplasmic side</orientation>
    </subcellularLocation>
</comment>
<gene>
    <name evidence="13" type="primary">ppiD</name>
    <name evidence="13" type="ORF">SFB21_1143</name>
</gene>